<dbReference type="GeneID" id="83203840"/>
<dbReference type="PANTHER" id="PTHR48081:SF8">
    <property type="entry name" value="ALPHA_BETA HYDROLASE FOLD-3 DOMAIN-CONTAINING PROTEIN-RELATED"/>
    <property type="match status" value="1"/>
</dbReference>
<dbReference type="InterPro" id="IPR050300">
    <property type="entry name" value="GDXG_lipolytic_enzyme"/>
</dbReference>
<evidence type="ECO:0000313" key="4">
    <source>
        <dbReference type="Proteomes" id="UP001150941"/>
    </source>
</evidence>
<sequence>MPLHYDRDFEQAAAPFFAARAARPFTLNTALDIRAVMGPSTKAFMSAVPVPPGVTEEKHEIKSYDGQSITVYRYWKKGANKATPAVVHTHGGGMVFGEANTAAGVLSTFVEKTGVQIFTVDYRLAPEHPFPTPPEDSYAALAWVNQHASELSVDPARIATMGESAGGNLAAAISLMARDRGLSPPLAKQILIYPMLDDRNVHEIITLKDLALWTIHANRLCWSAYLGSDFGTDRVSQYAAPARAMTLEGLPATYIDVGQLDIFHGEAMQYAARLAEAGVEVEFSMFAGVPHIWDMCAPQCAIAKRAAEGRERALSALWN</sequence>
<feature type="domain" description="Alpha/beta hydrolase fold-3" evidence="2">
    <location>
        <begin position="86"/>
        <end position="293"/>
    </location>
</feature>
<organism evidence="3 4">
    <name type="scientific">Penicillium chermesinum</name>
    <dbReference type="NCBI Taxonomy" id="63820"/>
    <lineage>
        <taxon>Eukaryota</taxon>
        <taxon>Fungi</taxon>
        <taxon>Dikarya</taxon>
        <taxon>Ascomycota</taxon>
        <taxon>Pezizomycotina</taxon>
        <taxon>Eurotiomycetes</taxon>
        <taxon>Eurotiomycetidae</taxon>
        <taxon>Eurotiales</taxon>
        <taxon>Aspergillaceae</taxon>
        <taxon>Penicillium</taxon>
    </lineage>
</organism>
<accession>A0A9W9NUG0</accession>
<evidence type="ECO:0000256" key="1">
    <source>
        <dbReference type="ARBA" id="ARBA00022801"/>
    </source>
</evidence>
<dbReference type="AlphaFoldDB" id="A0A9W9NUG0"/>
<gene>
    <name evidence="3" type="ORF">N7468_007241</name>
</gene>
<proteinExistence type="predicted"/>
<keyword evidence="4" id="KW-1185">Reference proteome</keyword>
<name>A0A9W9NUG0_9EURO</name>
<dbReference type="GO" id="GO:0016787">
    <property type="term" value="F:hydrolase activity"/>
    <property type="evidence" value="ECO:0007669"/>
    <property type="project" value="UniProtKB-KW"/>
</dbReference>
<dbReference type="OrthoDB" id="408631at2759"/>
<dbReference type="Gene3D" id="3.40.50.1820">
    <property type="entry name" value="alpha/beta hydrolase"/>
    <property type="match status" value="1"/>
</dbReference>
<dbReference type="RefSeq" id="XP_058329427.1">
    <property type="nucleotide sequence ID" value="XM_058476537.1"/>
</dbReference>
<evidence type="ECO:0000259" key="2">
    <source>
        <dbReference type="Pfam" id="PF07859"/>
    </source>
</evidence>
<dbReference type="InterPro" id="IPR029058">
    <property type="entry name" value="AB_hydrolase_fold"/>
</dbReference>
<dbReference type="SUPFAM" id="SSF53474">
    <property type="entry name" value="alpha/beta-Hydrolases"/>
    <property type="match status" value="1"/>
</dbReference>
<dbReference type="EMBL" id="JAPQKS010000005">
    <property type="protein sequence ID" value="KAJ5226016.1"/>
    <property type="molecule type" value="Genomic_DNA"/>
</dbReference>
<evidence type="ECO:0000313" key="3">
    <source>
        <dbReference type="EMBL" id="KAJ5226016.1"/>
    </source>
</evidence>
<dbReference type="GO" id="GO:0017000">
    <property type="term" value="P:antibiotic biosynthetic process"/>
    <property type="evidence" value="ECO:0007669"/>
    <property type="project" value="UniProtKB-ARBA"/>
</dbReference>
<protein>
    <recommendedName>
        <fullName evidence="2">Alpha/beta hydrolase fold-3 domain-containing protein</fullName>
    </recommendedName>
</protein>
<comment type="caution">
    <text evidence="3">The sequence shown here is derived from an EMBL/GenBank/DDBJ whole genome shotgun (WGS) entry which is preliminary data.</text>
</comment>
<dbReference type="GO" id="GO:0072330">
    <property type="term" value="P:monocarboxylic acid biosynthetic process"/>
    <property type="evidence" value="ECO:0007669"/>
    <property type="project" value="UniProtKB-ARBA"/>
</dbReference>
<reference evidence="3" key="2">
    <citation type="journal article" date="2023" name="IMA Fungus">
        <title>Comparative genomic study of the Penicillium genus elucidates a diverse pangenome and 15 lateral gene transfer events.</title>
        <authorList>
            <person name="Petersen C."/>
            <person name="Sorensen T."/>
            <person name="Nielsen M.R."/>
            <person name="Sondergaard T.E."/>
            <person name="Sorensen J.L."/>
            <person name="Fitzpatrick D.A."/>
            <person name="Frisvad J.C."/>
            <person name="Nielsen K.L."/>
        </authorList>
    </citation>
    <scope>NUCLEOTIDE SEQUENCE</scope>
    <source>
        <strain evidence="3">IBT 19713</strain>
    </source>
</reference>
<dbReference type="PANTHER" id="PTHR48081">
    <property type="entry name" value="AB HYDROLASE SUPERFAMILY PROTEIN C4A8.06C"/>
    <property type="match status" value="1"/>
</dbReference>
<dbReference type="Proteomes" id="UP001150941">
    <property type="component" value="Unassembled WGS sequence"/>
</dbReference>
<reference evidence="3" key="1">
    <citation type="submission" date="2022-11" db="EMBL/GenBank/DDBJ databases">
        <authorList>
            <person name="Petersen C."/>
        </authorList>
    </citation>
    <scope>NUCLEOTIDE SEQUENCE</scope>
    <source>
        <strain evidence="3">IBT 19713</strain>
    </source>
</reference>
<dbReference type="InterPro" id="IPR013094">
    <property type="entry name" value="AB_hydrolase_3"/>
</dbReference>
<keyword evidence="1" id="KW-0378">Hydrolase</keyword>
<dbReference type="Pfam" id="PF07859">
    <property type="entry name" value="Abhydrolase_3"/>
    <property type="match status" value="1"/>
</dbReference>